<name>A0A653CD64_CALMS</name>
<protein>
    <recommendedName>
        <fullName evidence="4">RRM domain-containing protein</fullName>
    </recommendedName>
</protein>
<keyword evidence="6" id="KW-1185">Reference proteome</keyword>
<dbReference type="InterPro" id="IPR012677">
    <property type="entry name" value="Nucleotide-bd_a/b_plait_sf"/>
</dbReference>
<evidence type="ECO:0000313" key="5">
    <source>
        <dbReference type="EMBL" id="VEN45871.1"/>
    </source>
</evidence>
<reference evidence="5 6" key="1">
    <citation type="submission" date="2019-01" db="EMBL/GenBank/DDBJ databases">
        <authorList>
            <person name="Sayadi A."/>
        </authorList>
    </citation>
    <scope>NUCLEOTIDE SEQUENCE [LARGE SCALE GENOMIC DNA]</scope>
</reference>
<proteinExistence type="predicted"/>
<keyword evidence="2 3" id="KW-0694">RNA-binding</keyword>
<organism evidence="5 6">
    <name type="scientific">Callosobruchus maculatus</name>
    <name type="common">Southern cowpea weevil</name>
    <name type="synonym">Pulse bruchid</name>
    <dbReference type="NCBI Taxonomy" id="64391"/>
    <lineage>
        <taxon>Eukaryota</taxon>
        <taxon>Metazoa</taxon>
        <taxon>Ecdysozoa</taxon>
        <taxon>Arthropoda</taxon>
        <taxon>Hexapoda</taxon>
        <taxon>Insecta</taxon>
        <taxon>Pterygota</taxon>
        <taxon>Neoptera</taxon>
        <taxon>Endopterygota</taxon>
        <taxon>Coleoptera</taxon>
        <taxon>Polyphaga</taxon>
        <taxon>Cucujiformia</taxon>
        <taxon>Chrysomeloidea</taxon>
        <taxon>Chrysomelidae</taxon>
        <taxon>Bruchinae</taxon>
        <taxon>Bruchini</taxon>
        <taxon>Callosobruchus</taxon>
    </lineage>
</organism>
<dbReference type="InterPro" id="IPR000504">
    <property type="entry name" value="RRM_dom"/>
</dbReference>
<evidence type="ECO:0000256" key="2">
    <source>
        <dbReference type="ARBA" id="ARBA00022884"/>
    </source>
</evidence>
<dbReference type="GO" id="GO:0003723">
    <property type="term" value="F:RNA binding"/>
    <property type="evidence" value="ECO:0007669"/>
    <property type="project" value="UniProtKB-UniRule"/>
</dbReference>
<dbReference type="PANTHER" id="PTHR13976">
    <property type="entry name" value="HETEROGENEOUS NUCLEAR RIBONUCLEOPROTEIN-RELATED"/>
    <property type="match status" value="1"/>
</dbReference>
<dbReference type="Proteomes" id="UP000410492">
    <property type="component" value="Unassembled WGS sequence"/>
</dbReference>
<dbReference type="OrthoDB" id="431068at2759"/>
<gene>
    <name evidence="5" type="ORF">CALMAC_LOCUS8166</name>
</gene>
<dbReference type="PROSITE" id="PS50102">
    <property type="entry name" value="RRM"/>
    <property type="match status" value="1"/>
</dbReference>
<sequence length="184" mass="20420">GFCILFLSVLWSVVSVLCGLFCGLLPFLCFTVSSLSCLVLKYSIMSGDGDCSEDTKDYIVKLRGLPWSATEEDIEKFFSDCKILGGREEGIHITASREGRPSGECFVELEDAEDLELALAKDRDHIGNRYIEVFKVNRAEMEWTIKRSGPQGGSDDDGCVRLRGLPFGCSKEEIANFFSGKFCI</sequence>
<dbReference type="SUPFAM" id="SSF54928">
    <property type="entry name" value="RNA-binding domain, RBD"/>
    <property type="match status" value="2"/>
</dbReference>
<dbReference type="SMART" id="SM00360">
    <property type="entry name" value="RRM"/>
    <property type="match status" value="1"/>
</dbReference>
<evidence type="ECO:0000256" key="1">
    <source>
        <dbReference type="ARBA" id="ARBA00022737"/>
    </source>
</evidence>
<feature type="non-terminal residue" evidence="5">
    <location>
        <position position="1"/>
    </location>
</feature>
<dbReference type="InterPro" id="IPR035979">
    <property type="entry name" value="RBD_domain_sf"/>
</dbReference>
<evidence type="ECO:0000259" key="4">
    <source>
        <dbReference type="PROSITE" id="PS50102"/>
    </source>
</evidence>
<dbReference type="CDD" id="cd12503">
    <property type="entry name" value="RRM1_hnRNPH_GRSF1_like"/>
    <property type="match status" value="1"/>
</dbReference>
<accession>A0A653CD64</accession>
<evidence type="ECO:0000256" key="3">
    <source>
        <dbReference type="PROSITE-ProRule" id="PRU00176"/>
    </source>
</evidence>
<dbReference type="EMBL" id="CAACVG010007515">
    <property type="protein sequence ID" value="VEN45871.1"/>
    <property type="molecule type" value="Genomic_DNA"/>
</dbReference>
<dbReference type="Pfam" id="PF00076">
    <property type="entry name" value="RRM_1"/>
    <property type="match status" value="1"/>
</dbReference>
<keyword evidence="1" id="KW-0677">Repeat</keyword>
<dbReference type="Gene3D" id="3.30.70.330">
    <property type="match status" value="2"/>
</dbReference>
<dbReference type="AlphaFoldDB" id="A0A653CD64"/>
<evidence type="ECO:0000313" key="6">
    <source>
        <dbReference type="Proteomes" id="UP000410492"/>
    </source>
</evidence>
<feature type="domain" description="RRM" evidence="4">
    <location>
        <begin position="58"/>
        <end position="141"/>
    </location>
</feature>
<dbReference type="InterPro" id="IPR050666">
    <property type="entry name" value="ESRP"/>
</dbReference>